<dbReference type="InterPro" id="IPR045619">
    <property type="entry name" value="DUF6443"/>
</dbReference>
<name>A0A1V9EFG8_9BACT</name>
<dbReference type="InterPro" id="IPR022385">
    <property type="entry name" value="Rhs_assc_core"/>
</dbReference>
<dbReference type="NCBIfam" id="TIGR03696">
    <property type="entry name" value="Rhs_assc_core"/>
    <property type="match status" value="1"/>
</dbReference>
<dbReference type="Gene3D" id="2.180.10.10">
    <property type="entry name" value="RHS repeat-associated core"/>
    <property type="match status" value="2"/>
</dbReference>
<accession>A0A1V9EFG8</accession>
<feature type="domain" description="DUF6443" evidence="1">
    <location>
        <begin position="23"/>
        <end position="162"/>
    </location>
</feature>
<dbReference type="EMBL" id="LVXG01000034">
    <property type="protein sequence ID" value="OQP44812.1"/>
    <property type="molecule type" value="Genomic_DNA"/>
</dbReference>
<protein>
    <recommendedName>
        <fullName evidence="1">DUF6443 domain-containing protein</fullName>
    </recommendedName>
</protein>
<evidence type="ECO:0000313" key="3">
    <source>
        <dbReference type="Proteomes" id="UP000192610"/>
    </source>
</evidence>
<dbReference type="Pfam" id="PF20041">
    <property type="entry name" value="DUF6443"/>
    <property type="match status" value="1"/>
</dbReference>
<dbReference type="STRING" id="354355.SAMN05660816_05968"/>
<sequence>MKSNVVRKWIPGKPISSETDLLSGSQTPREVIQTTEYFDGFGRPLQSVVKQTSPSGNDMVTASVYDTFGREQVRYLPFVSNAATSGDITNDGNFKTDPFQQQVAFYNNQLNGQPGETNTGPAHLNWAYSRNTYEASPLNRVLSTFSPGLNWAGSQSTTSEHAVQQWSLTNTTTDNVRIWDIAAAPGSLPVSTGAYTQGRLYKSIATDEQGHQRIDYKDMYGQVILQKIQNTAAADSGTTGSPHAGWLCTYYVYDDYGNLRFIIPPAVVQQIDGTWGITQTLADEFCYRCEYDLLNRPIIQKAPGTAAGSQGEVWMVYDVRNRLVMVEDGNMRANAQWLCTLYDALDRPVTTGTISYTGTLTQLQQFVTAQGINSPLPAGSSLTTLTNTFYDNYNWVPGTTLSGSLDQTYTGNNNYFITSYNSTPAYATPLTQSNLRHGLVTGRMTAVLSASAPKLYTANIYDDHERIIQSQSNNITGGKDIATSQYGWNGKLLRTLVVHNKNGANAQTHLVASAMVYDAAGRLLSVTKTVNSTINGVTVNAAPVTLLTNQYDELGQLKQKTLGAGMETLSYEYNARSWLLGINRSFAKSASSGTNYFGFDLGYDKTAIMSSDGQTIGNYTLASYNGNVAGTVWKSKGDNQLRKYDYSYDKVDRLTAADFNQQAGAQFNKSAGIDFGVSGMSYDANGNISAMSQKGWLPGGSRQTDSLAYTYLNNNNSNRLMHVIDNSAYNTNTPQTILGDFHYTGSKTATSVDYGYDANGNVTSDVNRAIPAIAYNYLDLPKQVSVTNKGTIQYIYDAAGNKLQKITTEDSAAVVFNGVSNNTGITTTTTYIGGFVYKSLSYTNTALASLQYTDRLQFIRHEEGRIRFLPVSASGNPAFVFDYFIRDQVNNVRMVLTDEVQQDIYPAVTLESATIIGQEQNYYNITNDAAHVIPVSSLAWWPAAGNYDDNNGISNPGNPNPNATSTQVYKLNGQTGDKFGLGITLKVMAGDKISILGKSIWHNTGTTPASFPIASVLSSLVNAFAGTSAVFAGSHGAATGSVLNNTAATTVPLTSLLNGTPGPTNPTVSPKAAINWILFNDQFVPVSMGTDLVSSTGDMVKSHSQLNLPMIANGYLYVYCSNESNIDVYFDNLQVVDQRGPLVEETHYYPVGLTMAGISDRAWNKGANFNHYQGMEMQNQEFNDGTGLEEYDFGARYYDQQIGRWHTQDPAAQFASPYMAMGNNWLKGRDPNGRYYVWDDVAVAAVGFVIGYVSYGLEKGDWGGKAFLSGAAGAVIAEGAYLTMGGGLAGARVATQAGAAAEREAAKTFIRSYALADIPALYEHKEQIHDASDWGAFGLIAGYSFLASLDVGFSSEYMSGEVDKLFGTGGKVGFFSSTKGALSEGIGSVLKDGGTQVLEKYNPHTNTWDWDGKGFNILGRSVLAGGLSTYLGKATELSLQQSPAFNKVSYNTGAIPGWVPGDPCEYGSKGMGKLIKYGNTKLWEWWIPE</sequence>
<dbReference type="Proteomes" id="UP000192610">
    <property type="component" value="Unassembled WGS sequence"/>
</dbReference>
<organism evidence="2 3">
    <name type="scientific">Niastella yeongjuensis</name>
    <dbReference type="NCBI Taxonomy" id="354355"/>
    <lineage>
        <taxon>Bacteria</taxon>
        <taxon>Pseudomonadati</taxon>
        <taxon>Bacteroidota</taxon>
        <taxon>Chitinophagia</taxon>
        <taxon>Chitinophagales</taxon>
        <taxon>Chitinophagaceae</taxon>
        <taxon>Niastella</taxon>
    </lineage>
</organism>
<evidence type="ECO:0000259" key="1">
    <source>
        <dbReference type="Pfam" id="PF20041"/>
    </source>
</evidence>
<proteinExistence type="predicted"/>
<keyword evidence="3" id="KW-1185">Reference proteome</keyword>
<gene>
    <name evidence="2" type="ORF">A4H97_10650</name>
</gene>
<evidence type="ECO:0000313" key="2">
    <source>
        <dbReference type="EMBL" id="OQP44812.1"/>
    </source>
</evidence>
<reference evidence="3" key="1">
    <citation type="submission" date="2016-04" db="EMBL/GenBank/DDBJ databases">
        <authorList>
            <person name="Chen L."/>
            <person name="Zhuang W."/>
            <person name="Wang G."/>
        </authorList>
    </citation>
    <scope>NUCLEOTIDE SEQUENCE [LARGE SCALE GENOMIC DNA]</scope>
    <source>
        <strain evidence="3">17621</strain>
    </source>
</reference>
<comment type="caution">
    <text evidence="2">The sequence shown here is derived from an EMBL/GenBank/DDBJ whole genome shotgun (WGS) entry which is preliminary data.</text>
</comment>